<dbReference type="Gene3D" id="2.130.10.30">
    <property type="entry name" value="Regulator of chromosome condensation 1/beta-lactamase-inhibitor protein II"/>
    <property type="match status" value="2"/>
</dbReference>
<keyword evidence="3" id="KW-1185">Reference proteome</keyword>
<protein>
    <submittedName>
        <fullName evidence="2">Uncharacterized protein</fullName>
    </submittedName>
</protein>
<dbReference type="GeneID" id="30150864"/>
<accession>A0A1E3QJ88</accession>
<dbReference type="PANTHER" id="PTHR45982:SF1">
    <property type="entry name" value="REGULATOR OF CHROMOSOME CONDENSATION"/>
    <property type="match status" value="1"/>
</dbReference>
<dbReference type="AlphaFoldDB" id="A0A1E3QJ88"/>
<evidence type="ECO:0000256" key="1">
    <source>
        <dbReference type="PROSITE-ProRule" id="PRU00235"/>
    </source>
</evidence>
<dbReference type="STRING" id="984486.A0A1E3QJ88"/>
<feature type="repeat" description="RCC1" evidence="1">
    <location>
        <begin position="59"/>
        <end position="110"/>
    </location>
</feature>
<proteinExistence type="predicted"/>
<sequence length="357" mass="38307">MPYTVYSCGSNGNYQLGNATSDDCSCLSPSLFNGSLTIPTQPAQIVCGGNHTLMLLVNGEVWAAGDNSHGQCGIAAEDSHIRMFRQVPLGGLEVVSVSAGWEFSVLATAHAVYVCGLGLKGELGLGKGRSRSLKLGEPWVKLVLFPTTILLVHSSLSHSVVVLENNLVYGWGNGRRGQLATADVHWEPVKVEFPGSPLTTITDVCLGREFTVVSGKSGDEDMIVFLGRDTFDIQTGLKAKPQHRRALAMWSSVHLLGDTVVSLGNNSHGQMYPADSGGDAIHRFAVGSEHGLVQFDNHKVWSWGWGEHGNCGEHSKPTESVTFDYLNLLHDFGETKVVLIEGGCATSWVVCEISDTA</sequence>
<dbReference type="PANTHER" id="PTHR45982">
    <property type="entry name" value="REGULATOR OF CHROMOSOME CONDENSATION"/>
    <property type="match status" value="1"/>
</dbReference>
<dbReference type="PROSITE" id="PS50012">
    <property type="entry name" value="RCC1_3"/>
    <property type="match status" value="3"/>
</dbReference>
<gene>
    <name evidence="2" type="ORF">BABINDRAFT_9739</name>
</gene>
<organism evidence="2 3">
    <name type="scientific">Babjeviella inositovora NRRL Y-12698</name>
    <dbReference type="NCBI Taxonomy" id="984486"/>
    <lineage>
        <taxon>Eukaryota</taxon>
        <taxon>Fungi</taxon>
        <taxon>Dikarya</taxon>
        <taxon>Ascomycota</taxon>
        <taxon>Saccharomycotina</taxon>
        <taxon>Pichiomycetes</taxon>
        <taxon>Serinales incertae sedis</taxon>
        <taxon>Babjeviella</taxon>
    </lineage>
</organism>
<dbReference type="OrthoDB" id="5370059at2759"/>
<dbReference type="Pfam" id="PF00415">
    <property type="entry name" value="RCC1"/>
    <property type="match status" value="1"/>
</dbReference>
<dbReference type="EMBL" id="KV454438">
    <property type="protein sequence ID" value="ODQ77749.1"/>
    <property type="molecule type" value="Genomic_DNA"/>
</dbReference>
<feature type="repeat" description="RCC1" evidence="1">
    <location>
        <begin position="166"/>
        <end position="217"/>
    </location>
</feature>
<dbReference type="SUPFAM" id="SSF50985">
    <property type="entry name" value="RCC1/BLIP-II"/>
    <property type="match status" value="1"/>
</dbReference>
<dbReference type="InterPro" id="IPR009091">
    <property type="entry name" value="RCC1/BLIP-II"/>
</dbReference>
<dbReference type="RefSeq" id="XP_018983077.1">
    <property type="nucleotide sequence ID" value="XM_019133011.1"/>
</dbReference>
<evidence type="ECO:0000313" key="2">
    <source>
        <dbReference type="EMBL" id="ODQ77749.1"/>
    </source>
</evidence>
<evidence type="ECO:0000313" key="3">
    <source>
        <dbReference type="Proteomes" id="UP000094336"/>
    </source>
</evidence>
<dbReference type="GO" id="GO:0005085">
    <property type="term" value="F:guanyl-nucleotide exchange factor activity"/>
    <property type="evidence" value="ECO:0007669"/>
    <property type="project" value="TreeGrafter"/>
</dbReference>
<reference evidence="3" key="1">
    <citation type="submission" date="2016-05" db="EMBL/GenBank/DDBJ databases">
        <title>Comparative genomics of biotechnologically important yeasts.</title>
        <authorList>
            <consortium name="DOE Joint Genome Institute"/>
            <person name="Riley R."/>
            <person name="Haridas S."/>
            <person name="Wolfe K.H."/>
            <person name="Lopes M.R."/>
            <person name="Hittinger C.T."/>
            <person name="Goker M."/>
            <person name="Salamov A."/>
            <person name="Wisecaver J."/>
            <person name="Long T.M."/>
            <person name="Aerts A.L."/>
            <person name="Barry K."/>
            <person name="Choi C."/>
            <person name="Clum A."/>
            <person name="Coughlan A.Y."/>
            <person name="Deshpande S."/>
            <person name="Douglass A.P."/>
            <person name="Hanson S.J."/>
            <person name="Klenk H.-P."/>
            <person name="Labutti K."/>
            <person name="Lapidus A."/>
            <person name="Lindquist E."/>
            <person name="Lipzen A."/>
            <person name="Meier-Kolthoff J.P."/>
            <person name="Ohm R.A."/>
            <person name="Otillar R.P."/>
            <person name="Pangilinan J."/>
            <person name="Peng Y."/>
            <person name="Rokas A."/>
            <person name="Rosa C.A."/>
            <person name="Scheuner C."/>
            <person name="Sibirny A.A."/>
            <person name="Slot J.C."/>
            <person name="Stielow J.B."/>
            <person name="Sun H."/>
            <person name="Kurtzman C.P."/>
            <person name="Blackwell M."/>
            <person name="Grigoriev I.V."/>
            <person name="Jeffries T.W."/>
        </authorList>
    </citation>
    <scope>NUCLEOTIDE SEQUENCE [LARGE SCALE GENOMIC DNA]</scope>
    <source>
        <strain evidence="3">NRRL Y-12698</strain>
    </source>
</reference>
<dbReference type="GO" id="GO:0005737">
    <property type="term" value="C:cytoplasm"/>
    <property type="evidence" value="ECO:0007669"/>
    <property type="project" value="TreeGrafter"/>
</dbReference>
<dbReference type="Proteomes" id="UP000094336">
    <property type="component" value="Unassembled WGS sequence"/>
</dbReference>
<dbReference type="Pfam" id="PF13540">
    <property type="entry name" value="RCC1_2"/>
    <property type="match status" value="1"/>
</dbReference>
<name>A0A1E3QJ88_9ASCO</name>
<feature type="repeat" description="RCC1" evidence="1">
    <location>
        <begin position="3"/>
        <end position="58"/>
    </location>
</feature>
<dbReference type="PRINTS" id="PR00633">
    <property type="entry name" value="RCCNDNSATION"/>
</dbReference>
<dbReference type="InterPro" id="IPR000408">
    <property type="entry name" value="Reg_chr_condens"/>
</dbReference>
<dbReference type="InterPro" id="IPR051553">
    <property type="entry name" value="Ran_GTPase-activating"/>
</dbReference>